<gene>
    <name evidence="4" type="ORF">QTG54_001920</name>
</gene>
<reference evidence="4" key="1">
    <citation type="submission" date="2023-06" db="EMBL/GenBank/DDBJ databases">
        <title>Survivors Of The Sea: Transcriptome response of Skeletonema marinoi to long-term dormancy.</title>
        <authorList>
            <person name="Pinder M.I.M."/>
            <person name="Kourtchenko O."/>
            <person name="Robertson E.K."/>
            <person name="Larsson T."/>
            <person name="Maumus F."/>
            <person name="Osuna-Cruz C.M."/>
            <person name="Vancaester E."/>
            <person name="Stenow R."/>
            <person name="Vandepoele K."/>
            <person name="Ploug H."/>
            <person name="Bruchert V."/>
            <person name="Godhe A."/>
            <person name="Topel M."/>
        </authorList>
    </citation>
    <scope>NUCLEOTIDE SEQUENCE</scope>
    <source>
        <strain evidence="4">R05AC</strain>
    </source>
</reference>
<comment type="caution">
    <text evidence="4">The sequence shown here is derived from an EMBL/GenBank/DDBJ whole genome shotgun (WGS) entry which is preliminary data.</text>
</comment>
<feature type="compositionally biased region" description="Basic and acidic residues" evidence="1">
    <location>
        <begin position="759"/>
        <end position="769"/>
    </location>
</feature>
<feature type="signal peptide" evidence="3">
    <location>
        <begin position="1"/>
        <end position="30"/>
    </location>
</feature>
<feature type="compositionally biased region" description="Low complexity" evidence="1">
    <location>
        <begin position="299"/>
        <end position="323"/>
    </location>
</feature>
<dbReference type="EMBL" id="JATAAI010000002">
    <property type="protein sequence ID" value="KAK1747957.1"/>
    <property type="molecule type" value="Genomic_DNA"/>
</dbReference>
<evidence type="ECO:0000256" key="3">
    <source>
        <dbReference type="SAM" id="SignalP"/>
    </source>
</evidence>
<feature type="region of interest" description="Disordered" evidence="1">
    <location>
        <begin position="826"/>
        <end position="851"/>
    </location>
</feature>
<keyword evidence="5" id="KW-1185">Reference proteome</keyword>
<feature type="chain" id="PRO_5042011629" evidence="3">
    <location>
        <begin position="31"/>
        <end position="915"/>
    </location>
</feature>
<keyword evidence="2" id="KW-1133">Transmembrane helix</keyword>
<evidence type="ECO:0000313" key="5">
    <source>
        <dbReference type="Proteomes" id="UP001224775"/>
    </source>
</evidence>
<evidence type="ECO:0000256" key="2">
    <source>
        <dbReference type="SAM" id="Phobius"/>
    </source>
</evidence>
<keyword evidence="2" id="KW-0472">Membrane</keyword>
<evidence type="ECO:0000256" key="1">
    <source>
        <dbReference type="SAM" id="MobiDB-lite"/>
    </source>
</evidence>
<dbReference type="PANTHER" id="PTHR33683:SF46">
    <property type="entry name" value="SUSHI DOMAIN-CONTAINING PROTEIN"/>
    <property type="match status" value="1"/>
</dbReference>
<protein>
    <submittedName>
        <fullName evidence="4">Uncharacterized protein</fullName>
    </submittedName>
</protein>
<feature type="compositionally biased region" description="Basic and acidic residues" evidence="1">
    <location>
        <begin position="829"/>
        <end position="849"/>
    </location>
</feature>
<feature type="region of interest" description="Disordered" evidence="1">
    <location>
        <begin position="279"/>
        <end position="323"/>
    </location>
</feature>
<name>A0AAD9DI09_9STRA</name>
<feature type="transmembrane region" description="Helical" evidence="2">
    <location>
        <begin position="777"/>
        <end position="800"/>
    </location>
</feature>
<feature type="region of interest" description="Disordered" evidence="1">
    <location>
        <begin position="754"/>
        <end position="773"/>
    </location>
</feature>
<dbReference type="AlphaFoldDB" id="A0AAD9DI09"/>
<accession>A0AAD9DI09</accession>
<dbReference type="Proteomes" id="UP001224775">
    <property type="component" value="Unassembled WGS sequence"/>
</dbReference>
<keyword evidence="2" id="KW-0812">Transmembrane</keyword>
<dbReference type="PANTHER" id="PTHR33683">
    <property type="entry name" value="1, PUTATIVE-RELATED"/>
    <property type="match status" value="1"/>
</dbReference>
<feature type="compositionally biased region" description="Polar residues" evidence="1">
    <location>
        <begin position="279"/>
        <end position="298"/>
    </location>
</feature>
<keyword evidence="3" id="KW-0732">Signal</keyword>
<evidence type="ECO:0000313" key="4">
    <source>
        <dbReference type="EMBL" id="KAK1747957.1"/>
    </source>
</evidence>
<organism evidence="4 5">
    <name type="scientific">Skeletonema marinoi</name>
    <dbReference type="NCBI Taxonomy" id="267567"/>
    <lineage>
        <taxon>Eukaryota</taxon>
        <taxon>Sar</taxon>
        <taxon>Stramenopiles</taxon>
        <taxon>Ochrophyta</taxon>
        <taxon>Bacillariophyta</taxon>
        <taxon>Coscinodiscophyceae</taxon>
        <taxon>Thalassiosirophycidae</taxon>
        <taxon>Thalassiosirales</taxon>
        <taxon>Skeletonemataceae</taxon>
        <taxon>Skeletonema</taxon>
        <taxon>Skeletonema marinoi-dohrnii complex</taxon>
    </lineage>
</organism>
<proteinExistence type="predicted"/>
<sequence>MRRRRSHRHPPLLIFCHVVILIVSLLLVNAQEDPTLDYSCGTDWVNAANGCSKHCPTGRDEECADLGEGHGCYYFTGCKPRFEELKKEQEELAALNGDDEDEVIVEVPPEQNQFCAPTFIEAMLECSKDKACPAGNECGEGEFCYGGTNCDRPLKESVSDMVFNLQGLSGVMEEEDLTIFKNTVFDVLQQTLSDIKIHLDTISVTNQRYFASDALLEVSVFLTAKYRPPPRRKLDSIVENSINLQKESVRAAIKQAGNDAKRWHFTDLKEISAVSRENATIRPTVSPTGAPTFSPTGLPSSYPTASPSESPSAAPSDVPSSIPSREHIQEVATATSNELKSSTDGSYGVVFNMRTAVDGPVVLITGLDFYTENTDLVGFELWSRLGSFKNKLGTYEGWDLIASGVVRGAGYGKFTSIPSNSFTEVSIPGRGGERAFYLTLNKMDLIYKASEVESAESDSRVTASSPELEIYEGEAVLSYPFPDPTQAYLYRSPRLFVGKVQYDRLPCKPFSLYGPVIDIPCVEIPTMPPTKRPTSRPIESIPTQQPIEVVTAEPTVDPDQSTLQSLPTMSPLLAPSLSPSVSFAPTISTSPTLYPTSSPVDPIRAYIVVTLHHTRNRDMSAGENKSFFDMFVPFMRKHCKVGMMVENIDMWSEEQIKVAAPLESNATSATPVVATRSVEVEGLETVQATKLTLVLKISSTTLPLNLLGNMAVVVIEMNQEELLTEINVLGELYQFFENVDQVVSFSISSVTEAPVASPAEKETTHHGNISEESSTRVGVVTGVTVAILWIVLSISSVYYLKRVRSKMKENRITKEEVEKIDPLNLDTLDDSKTSETDRSDRSGHNDGRRIGLTKMGLSSPLMLDFLLNKDALKFCHVLCQFAKGKICLLGSWMIRQEVMIWMTRKMVCGKICDPR</sequence>